<dbReference type="PANTHER" id="PTHR47447">
    <property type="entry name" value="OS03G0856100 PROTEIN"/>
    <property type="match status" value="1"/>
</dbReference>
<comment type="function">
    <text evidence="3">Regulates mitochondrial small subunit maturation by controlling 15S rRNA 5'-end processing. Localizes to the 5' precursor of the 15S rRNA in a position that is subsequently occupied by mS47 in the mature yeast mtSSU. Uses structure and sequence-specific RNA recognition, binding to a single-stranded region of the precursor and specifically recognizing bases -6 to -1. The exchange of Ccm1 for mS47 is coupled to the irreversible removal of precursor rRNA that is accompanied by conformational changes of the mitoribosomal proteins uS5m and mS26. These conformational changes signal completion of 5'-end rRNA processing through protection of the mature 5'-end of the 15S rRNA and stabilization of mS47. The removal of the 5' precursor together with the dissociation of Ccm1 may be catalyzed by the 5'-3' exoribonuclease Pet127. Involved in the specific removal of group I introns in mitochondrial encoded transcripts.</text>
</comment>
<name>A0AAD6XEL3_9AGAR</name>
<protein>
    <recommendedName>
        <fullName evidence="6">Pentatricopeptide repeat-containing protein-mitochondrial domain-containing protein</fullName>
    </recommendedName>
</protein>
<comment type="caution">
    <text evidence="7">The sequence shown here is derived from an EMBL/GenBank/DDBJ whole genome shotgun (WGS) entry which is preliminary data.</text>
</comment>
<feature type="repeat" description="PPR" evidence="5">
    <location>
        <begin position="97"/>
        <end position="131"/>
    </location>
</feature>
<dbReference type="InterPro" id="IPR002885">
    <property type="entry name" value="PPR_rpt"/>
</dbReference>
<dbReference type="Gene3D" id="1.25.40.10">
    <property type="entry name" value="Tetratricopeptide repeat domain"/>
    <property type="match status" value="3"/>
</dbReference>
<accession>A0AAD6XEL3</accession>
<evidence type="ECO:0000313" key="7">
    <source>
        <dbReference type="EMBL" id="KAJ7045455.1"/>
    </source>
</evidence>
<dbReference type="Pfam" id="PF13812">
    <property type="entry name" value="PPR_3"/>
    <property type="match status" value="2"/>
</dbReference>
<evidence type="ECO:0000256" key="5">
    <source>
        <dbReference type="PROSITE-ProRule" id="PRU00708"/>
    </source>
</evidence>
<evidence type="ECO:0000256" key="4">
    <source>
        <dbReference type="ARBA" id="ARBA00044511"/>
    </source>
</evidence>
<dbReference type="Pfam" id="PF23276">
    <property type="entry name" value="TPR_24"/>
    <property type="match status" value="1"/>
</dbReference>
<keyword evidence="8" id="KW-1185">Reference proteome</keyword>
<dbReference type="EMBL" id="JARJCM010000004">
    <property type="protein sequence ID" value="KAJ7045455.1"/>
    <property type="molecule type" value="Genomic_DNA"/>
</dbReference>
<proteinExistence type="inferred from homology"/>
<evidence type="ECO:0000256" key="1">
    <source>
        <dbReference type="ARBA" id="ARBA00006192"/>
    </source>
</evidence>
<evidence type="ECO:0000313" key="8">
    <source>
        <dbReference type="Proteomes" id="UP001218188"/>
    </source>
</evidence>
<keyword evidence="2" id="KW-0677">Repeat</keyword>
<reference evidence="7" key="1">
    <citation type="submission" date="2023-03" db="EMBL/GenBank/DDBJ databases">
        <title>Massive genome expansion in bonnet fungi (Mycena s.s.) driven by repeated elements and novel gene families across ecological guilds.</title>
        <authorList>
            <consortium name="Lawrence Berkeley National Laboratory"/>
            <person name="Harder C.B."/>
            <person name="Miyauchi S."/>
            <person name="Viragh M."/>
            <person name="Kuo A."/>
            <person name="Thoen E."/>
            <person name="Andreopoulos B."/>
            <person name="Lu D."/>
            <person name="Skrede I."/>
            <person name="Drula E."/>
            <person name="Henrissat B."/>
            <person name="Morin E."/>
            <person name="Kohler A."/>
            <person name="Barry K."/>
            <person name="LaButti K."/>
            <person name="Morin E."/>
            <person name="Salamov A."/>
            <person name="Lipzen A."/>
            <person name="Mereny Z."/>
            <person name="Hegedus B."/>
            <person name="Baldrian P."/>
            <person name="Stursova M."/>
            <person name="Weitz H."/>
            <person name="Taylor A."/>
            <person name="Grigoriev I.V."/>
            <person name="Nagy L.G."/>
            <person name="Martin F."/>
            <person name="Kauserud H."/>
        </authorList>
    </citation>
    <scope>NUCLEOTIDE SEQUENCE</scope>
    <source>
        <strain evidence="7">CBHHK200</strain>
    </source>
</reference>
<gene>
    <name evidence="7" type="ORF">C8F04DRAFT_939837</name>
</gene>
<comment type="similarity">
    <text evidence="1">Belongs to the CCM1 family.</text>
</comment>
<evidence type="ECO:0000259" key="6">
    <source>
        <dbReference type="Pfam" id="PF23276"/>
    </source>
</evidence>
<feature type="domain" description="Pentatricopeptide repeat-containing protein-mitochondrial" evidence="6">
    <location>
        <begin position="205"/>
        <end position="335"/>
    </location>
</feature>
<dbReference type="InterPro" id="IPR057027">
    <property type="entry name" value="TPR_mt"/>
</dbReference>
<comment type="subunit">
    <text evidence="4">Binds to mitochondrial small subunit 15S rRNA.</text>
</comment>
<feature type="repeat" description="PPR" evidence="5">
    <location>
        <begin position="28"/>
        <end position="62"/>
    </location>
</feature>
<dbReference type="Proteomes" id="UP001218188">
    <property type="component" value="Unassembled WGS sequence"/>
</dbReference>
<dbReference type="AlphaFoldDB" id="A0AAD6XEL3"/>
<evidence type="ECO:0000256" key="3">
    <source>
        <dbReference type="ARBA" id="ARBA00044493"/>
    </source>
</evidence>
<dbReference type="InterPro" id="IPR011990">
    <property type="entry name" value="TPR-like_helical_dom_sf"/>
</dbReference>
<sequence length="510" mass="55811">MGGRADMGQFGSCFSLAAEMKQKGIAPTLLTYNTLLRAFAPGGFAPASLAILEDMLSMGVSPDARSFNYIIEAHRTEKSSTLTFILARMEELGIAPNATTFTLLITRFVAEGNLEVSLQHLHAMKARNLLPEVVAAQGVIVLAANQGYPRLALDLVASFENESVRKVENSVWLACLYSSAANLYAEGVSKCWYTLVADFAVSPDEGLCTLVLHTAARNGLPNLATDALRVLKVLDVPWMEYHLAPLFEAFCRAEQYQEAFTTLAIMRQNAIHPAPTTAFPIIQLVKQRPEMLDELWEVLNQMNKEGKQIDPSATCALLVASVTTQPLSRTLADYNMLKSWGLGPNTETFNIFVDACISAGNVGYGELAFKQLKEAGMTLDHDVYGRMMTLHLSQEVYDDAFLYLEVMHGAGHIPARHLYESLVLRCATAGDDRYLLVLDEMKEFGHIPPPEFVRHCSELHGSGRAAQEAALARARAEALKDSLGHPGMDGVAQKFIETGGLSGVQIPDEK</sequence>
<evidence type="ECO:0000256" key="2">
    <source>
        <dbReference type="ARBA" id="ARBA00022737"/>
    </source>
</evidence>
<organism evidence="7 8">
    <name type="scientific">Mycena alexandri</name>
    <dbReference type="NCBI Taxonomy" id="1745969"/>
    <lineage>
        <taxon>Eukaryota</taxon>
        <taxon>Fungi</taxon>
        <taxon>Dikarya</taxon>
        <taxon>Basidiomycota</taxon>
        <taxon>Agaricomycotina</taxon>
        <taxon>Agaricomycetes</taxon>
        <taxon>Agaricomycetidae</taxon>
        <taxon>Agaricales</taxon>
        <taxon>Marasmiineae</taxon>
        <taxon>Mycenaceae</taxon>
        <taxon>Mycena</taxon>
    </lineage>
</organism>
<dbReference type="PROSITE" id="PS51375">
    <property type="entry name" value="PPR"/>
    <property type="match status" value="2"/>
</dbReference>
<dbReference type="PANTHER" id="PTHR47447:SF17">
    <property type="entry name" value="OS12G0638900 PROTEIN"/>
    <property type="match status" value="1"/>
</dbReference>